<dbReference type="InterPro" id="IPR012951">
    <property type="entry name" value="BBE"/>
</dbReference>
<keyword evidence="7" id="KW-0274">FAD</keyword>
<comment type="pathway">
    <text evidence="2">Alkaloid biosynthesis.</text>
</comment>
<dbReference type="InterPro" id="IPR016166">
    <property type="entry name" value="FAD-bd_PCMH"/>
</dbReference>
<dbReference type="InParanoid" id="A0A068UY68"/>
<gene>
    <name evidence="12" type="ORF">GSCOC_T00036251001</name>
</gene>
<dbReference type="Gramene" id="CDP12588">
    <property type="protein sequence ID" value="CDP12588"/>
    <property type="gene ID" value="GSCOC_T00036251001"/>
</dbReference>
<dbReference type="InterPro" id="IPR006094">
    <property type="entry name" value="Oxid_FAD_bind_N"/>
</dbReference>
<evidence type="ECO:0000256" key="4">
    <source>
        <dbReference type="ARBA" id="ARBA00022589"/>
    </source>
</evidence>
<proteinExistence type="inferred from homology"/>
<dbReference type="Gene3D" id="3.40.462.20">
    <property type="match status" value="1"/>
</dbReference>
<keyword evidence="4" id="KW-0017">Alkaloid metabolism</keyword>
<dbReference type="InterPro" id="IPR016167">
    <property type="entry name" value="FAD-bd_PCMH_sub1"/>
</dbReference>
<evidence type="ECO:0000256" key="7">
    <source>
        <dbReference type="ARBA" id="ARBA00022827"/>
    </source>
</evidence>
<feature type="chain" id="PRO_5001658074" description="FAD-binding PCMH-type domain-containing protein" evidence="10">
    <location>
        <begin position="25"/>
        <end position="527"/>
    </location>
</feature>
<feature type="domain" description="FAD-binding PCMH-type" evidence="11">
    <location>
        <begin position="74"/>
        <end position="248"/>
    </location>
</feature>
<name>A0A068UY68_COFCA</name>
<dbReference type="GO" id="GO:0016491">
    <property type="term" value="F:oxidoreductase activity"/>
    <property type="evidence" value="ECO:0007669"/>
    <property type="project" value="InterPro"/>
</dbReference>
<dbReference type="PROSITE" id="PS51387">
    <property type="entry name" value="FAD_PCMH"/>
    <property type="match status" value="1"/>
</dbReference>
<dbReference type="FunFam" id="3.30.43.10:FF:000004">
    <property type="entry name" value="Berberine bridge enzyme-like 15"/>
    <property type="match status" value="1"/>
</dbReference>
<keyword evidence="5" id="KW-0285">Flavoprotein</keyword>
<evidence type="ECO:0000313" key="12">
    <source>
        <dbReference type="EMBL" id="CDP12588.1"/>
    </source>
</evidence>
<dbReference type="STRING" id="49390.A0A068UY68"/>
<keyword evidence="6 10" id="KW-0732">Signal</keyword>
<dbReference type="PhylomeDB" id="A0A068UY68"/>
<evidence type="ECO:0000256" key="6">
    <source>
        <dbReference type="ARBA" id="ARBA00022729"/>
    </source>
</evidence>
<comment type="cofactor">
    <cofactor evidence="1">
        <name>FAD</name>
        <dbReference type="ChEBI" id="CHEBI:57692"/>
    </cofactor>
</comment>
<dbReference type="OMA" id="KHVGWIR"/>
<dbReference type="PANTHER" id="PTHR32448">
    <property type="entry name" value="OS08G0158400 PROTEIN"/>
    <property type="match status" value="1"/>
</dbReference>
<evidence type="ECO:0000256" key="8">
    <source>
        <dbReference type="ARBA" id="ARBA00023157"/>
    </source>
</evidence>
<dbReference type="SUPFAM" id="SSF56176">
    <property type="entry name" value="FAD-binding/transporter-associated domain-like"/>
    <property type="match status" value="1"/>
</dbReference>
<reference evidence="13" key="1">
    <citation type="journal article" date="2014" name="Science">
        <title>The coffee genome provides insight into the convergent evolution of caffeine biosynthesis.</title>
        <authorList>
            <person name="Denoeud F."/>
            <person name="Carretero-Paulet L."/>
            <person name="Dereeper A."/>
            <person name="Droc G."/>
            <person name="Guyot R."/>
            <person name="Pietrella M."/>
            <person name="Zheng C."/>
            <person name="Alberti A."/>
            <person name="Anthony F."/>
            <person name="Aprea G."/>
            <person name="Aury J.M."/>
            <person name="Bento P."/>
            <person name="Bernard M."/>
            <person name="Bocs S."/>
            <person name="Campa C."/>
            <person name="Cenci A."/>
            <person name="Combes M.C."/>
            <person name="Crouzillat D."/>
            <person name="Da Silva C."/>
            <person name="Daddiego L."/>
            <person name="De Bellis F."/>
            <person name="Dussert S."/>
            <person name="Garsmeur O."/>
            <person name="Gayraud T."/>
            <person name="Guignon V."/>
            <person name="Jahn K."/>
            <person name="Jamilloux V."/>
            <person name="Joet T."/>
            <person name="Labadie K."/>
            <person name="Lan T."/>
            <person name="Leclercq J."/>
            <person name="Lepelley M."/>
            <person name="Leroy T."/>
            <person name="Li L.T."/>
            <person name="Librado P."/>
            <person name="Lopez L."/>
            <person name="Munoz A."/>
            <person name="Noel B."/>
            <person name="Pallavicini A."/>
            <person name="Perrotta G."/>
            <person name="Poncet V."/>
            <person name="Pot D."/>
            <person name="Priyono X."/>
            <person name="Rigoreau M."/>
            <person name="Rouard M."/>
            <person name="Rozas J."/>
            <person name="Tranchant-Dubreuil C."/>
            <person name="VanBuren R."/>
            <person name="Zhang Q."/>
            <person name="Andrade A.C."/>
            <person name="Argout X."/>
            <person name="Bertrand B."/>
            <person name="de Kochko A."/>
            <person name="Graziosi G."/>
            <person name="Henry R.J."/>
            <person name="Jayarama X."/>
            <person name="Ming R."/>
            <person name="Nagai C."/>
            <person name="Rounsley S."/>
            <person name="Sankoff D."/>
            <person name="Giuliano G."/>
            <person name="Albert V.A."/>
            <person name="Wincker P."/>
            <person name="Lashermes P."/>
        </authorList>
    </citation>
    <scope>NUCLEOTIDE SEQUENCE [LARGE SCALE GENOMIC DNA]</scope>
    <source>
        <strain evidence="13">cv. DH200-94</strain>
    </source>
</reference>
<evidence type="ECO:0000256" key="9">
    <source>
        <dbReference type="ARBA" id="ARBA00023180"/>
    </source>
</evidence>
<evidence type="ECO:0000256" key="2">
    <source>
        <dbReference type="ARBA" id="ARBA00004913"/>
    </source>
</evidence>
<protein>
    <recommendedName>
        <fullName evidence="11">FAD-binding PCMH-type domain-containing protein</fullName>
    </recommendedName>
</protein>
<evidence type="ECO:0000256" key="5">
    <source>
        <dbReference type="ARBA" id="ARBA00022630"/>
    </source>
</evidence>
<dbReference type="Proteomes" id="UP000295252">
    <property type="component" value="Chromosome XI"/>
</dbReference>
<evidence type="ECO:0000256" key="10">
    <source>
        <dbReference type="SAM" id="SignalP"/>
    </source>
</evidence>
<evidence type="ECO:0000256" key="3">
    <source>
        <dbReference type="ARBA" id="ARBA00005466"/>
    </source>
</evidence>
<dbReference type="Gene3D" id="3.30.43.10">
    <property type="entry name" value="Uridine Diphospho-n-acetylenolpyruvylglucosamine Reductase, domain 2"/>
    <property type="match status" value="1"/>
</dbReference>
<keyword evidence="13" id="KW-1185">Reference proteome</keyword>
<keyword evidence="8" id="KW-1015">Disulfide bond</keyword>
<dbReference type="Pfam" id="PF01565">
    <property type="entry name" value="FAD_binding_4"/>
    <property type="match status" value="1"/>
</dbReference>
<dbReference type="Pfam" id="PF08031">
    <property type="entry name" value="BBE"/>
    <property type="match status" value="1"/>
</dbReference>
<feature type="signal peptide" evidence="10">
    <location>
        <begin position="1"/>
        <end position="24"/>
    </location>
</feature>
<dbReference type="InterPro" id="IPR016169">
    <property type="entry name" value="FAD-bd_PCMH_sub2"/>
</dbReference>
<evidence type="ECO:0000259" key="11">
    <source>
        <dbReference type="PROSITE" id="PS51387"/>
    </source>
</evidence>
<dbReference type="OrthoDB" id="407275at2759"/>
<dbReference type="GO" id="GO:0071949">
    <property type="term" value="F:FAD binding"/>
    <property type="evidence" value="ECO:0007669"/>
    <property type="project" value="InterPro"/>
</dbReference>
<evidence type="ECO:0000313" key="13">
    <source>
        <dbReference type="Proteomes" id="UP000295252"/>
    </source>
</evidence>
<sequence length="527" mass="59525">MEKKHISLVLTFISLFLLTSSTHSYLILDNFIECFSHDFPLSTTSLDVIHTPSNSSYSSLLESPIRNLRFLTSTTPKPLAVITPSTYDHVQATVTCCRKHGVQIRTRSGGHDYEGLSYTSNVPFIILDLVNLRAIDVNSEENSAWVQSGASLGELYYWISQKSPSHGFPAGICPTIGVGGHFSGGGYGTISRKYGLAADNVLDALIVNADGQILDRKSMGEDLFWAIRGGGGSSFGVIVAWKIKISYVPPLVTVFSPARTLDQGATNLVYKWQQIANKLPEDLFIRLVIVADGEGKNRTIRVTFNSLFLGRTDQLLEVMKESFPELGLIKEDCREMSWIETILFFDNRNGQTIDGLKNRVPDPKGFFKATSDYVEEPLSQAALEKLWKWSLEEERPALIFEPYGGIMDKIPEWQLPFPHRKGNLYNIQYFVQWSVGSNEASERHINWMRRLYQHMTPYVSKGPRRAYLNYRDLDFGVHSNISGTTYSEAKKWGAKYFSKNYRALAFIKGKVDPENFFNDEQSIPPFK</sequence>
<keyword evidence="9" id="KW-0325">Glycoprotein</keyword>
<accession>A0A068UY68</accession>
<dbReference type="InterPro" id="IPR036318">
    <property type="entry name" value="FAD-bd_PCMH-like_sf"/>
</dbReference>
<comment type="similarity">
    <text evidence="3">Belongs to the oxygen-dependent FAD-linked oxidoreductase family.</text>
</comment>
<dbReference type="Gene3D" id="3.30.465.10">
    <property type="match status" value="1"/>
</dbReference>
<dbReference type="EMBL" id="HG739152">
    <property type="protein sequence ID" value="CDP12588.1"/>
    <property type="molecule type" value="Genomic_DNA"/>
</dbReference>
<organism evidence="12 13">
    <name type="scientific">Coffea canephora</name>
    <name type="common">Robusta coffee</name>
    <dbReference type="NCBI Taxonomy" id="49390"/>
    <lineage>
        <taxon>Eukaryota</taxon>
        <taxon>Viridiplantae</taxon>
        <taxon>Streptophyta</taxon>
        <taxon>Embryophyta</taxon>
        <taxon>Tracheophyta</taxon>
        <taxon>Spermatophyta</taxon>
        <taxon>Magnoliopsida</taxon>
        <taxon>eudicotyledons</taxon>
        <taxon>Gunneridae</taxon>
        <taxon>Pentapetalae</taxon>
        <taxon>asterids</taxon>
        <taxon>lamiids</taxon>
        <taxon>Gentianales</taxon>
        <taxon>Rubiaceae</taxon>
        <taxon>Ixoroideae</taxon>
        <taxon>Gardenieae complex</taxon>
        <taxon>Bertiereae - Coffeeae clade</taxon>
        <taxon>Coffeeae</taxon>
        <taxon>Coffea</taxon>
    </lineage>
</organism>
<dbReference type="AlphaFoldDB" id="A0A068UY68"/>
<evidence type="ECO:0000256" key="1">
    <source>
        <dbReference type="ARBA" id="ARBA00001974"/>
    </source>
</evidence>